<dbReference type="SUPFAM" id="SSF52540">
    <property type="entry name" value="P-loop containing nucleoside triphosphate hydrolases"/>
    <property type="match status" value="1"/>
</dbReference>
<feature type="domain" description="Bacterial type II secretion system protein E" evidence="4">
    <location>
        <begin position="4"/>
        <end position="276"/>
    </location>
</feature>
<dbReference type="NCBIfam" id="NF041000">
    <property type="entry name" value="ATPase_ComGA"/>
    <property type="match status" value="1"/>
</dbReference>
<keyword evidence="6" id="KW-1185">Reference proteome</keyword>
<dbReference type="PANTHER" id="PTHR30258:SF2">
    <property type="entry name" value="COMG OPERON PROTEIN 1"/>
    <property type="match status" value="1"/>
</dbReference>
<dbReference type="GO" id="GO:0005524">
    <property type="term" value="F:ATP binding"/>
    <property type="evidence" value="ECO:0007669"/>
    <property type="project" value="UniProtKB-KW"/>
</dbReference>
<dbReference type="Pfam" id="PF00437">
    <property type="entry name" value="T2SSE"/>
    <property type="match status" value="1"/>
</dbReference>
<reference evidence="6" key="1">
    <citation type="submission" date="2017-04" db="EMBL/GenBank/DDBJ databases">
        <authorList>
            <person name="Varghese N."/>
            <person name="Submissions S."/>
        </authorList>
    </citation>
    <scope>NUCLEOTIDE SEQUENCE [LARGE SCALE GENOMIC DNA]</scope>
    <source>
        <strain evidence="6">DSM 21500</strain>
    </source>
</reference>
<organism evidence="5 6">
    <name type="scientific">Aerococcus suis</name>
    <dbReference type="NCBI Taxonomy" id="371602"/>
    <lineage>
        <taxon>Bacteria</taxon>
        <taxon>Bacillati</taxon>
        <taxon>Bacillota</taxon>
        <taxon>Bacilli</taxon>
        <taxon>Lactobacillales</taxon>
        <taxon>Aerococcaceae</taxon>
        <taxon>Aerococcus</taxon>
    </lineage>
</organism>
<dbReference type="Gene3D" id="3.40.50.300">
    <property type="entry name" value="P-loop containing nucleotide triphosphate hydrolases"/>
    <property type="match status" value="1"/>
</dbReference>
<protein>
    <submittedName>
        <fullName evidence="5">Competence protein ComGA</fullName>
    </submittedName>
</protein>
<gene>
    <name evidence="5" type="ORF">SAMN04487984_0020</name>
</gene>
<dbReference type="AlphaFoldDB" id="A0A1W1Y1P2"/>
<evidence type="ECO:0000256" key="3">
    <source>
        <dbReference type="ARBA" id="ARBA00022840"/>
    </source>
</evidence>
<keyword evidence="3" id="KW-0067">ATP-binding</keyword>
<dbReference type="GO" id="GO:0016887">
    <property type="term" value="F:ATP hydrolysis activity"/>
    <property type="evidence" value="ECO:0007669"/>
    <property type="project" value="TreeGrafter"/>
</dbReference>
<name>A0A1W1Y1P2_9LACT</name>
<dbReference type="EMBL" id="FWXK01000001">
    <property type="protein sequence ID" value="SMC30057.1"/>
    <property type="molecule type" value="Genomic_DNA"/>
</dbReference>
<evidence type="ECO:0000256" key="2">
    <source>
        <dbReference type="ARBA" id="ARBA00022741"/>
    </source>
</evidence>
<dbReference type="Gene3D" id="3.30.450.90">
    <property type="match status" value="1"/>
</dbReference>
<dbReference type="PANTHER" id="PTHR30258">
    <property type="entry name" value="TYPE II SECRETION SYSTEM PROTEIN GSPE-RELATED"/>
    <property type="match status" value="1"/>
</dbReference>
<dbReference type="InterPro" id="IPR027417">
    <property type="entry name" value="P-loop_NTPase"/>
</dbReference>
<proteinExistence type="inferred from homology"/>
<evidence type="ECO:0000256" key="1">
    <source>
        <dbReference type="ARBA" id="ARBA00006611"/>
    </source>
</evidence>
<evidence type="ECO:0000313" key="5">
    <source>
        <dbReference type="EMBL" id="SMC30057.1"/>
    </source>
</evidence>
<dbReference type="STRING" id="371602.SAMN04487984_0020"/>
<accession>A0A1W1Y1P2</accession>
<dbReference type="InterPro" id="IPR047667">
    <property type="entry name" value="ATPase_ComGA"/>
</dbReference>
<keyword evidence="2" id="KW-0547">Nucleotide-binding</keyword>
<evidence type="ECO:0000313" key="6">
    <source>
        <dbReference type="Proteomes" id="UP000243884"/>
    </source>
</evidence>
<comment type="similarity">
    <text evidence="1">Belongs to the GSP E family.</text>
</comment>
<dbReference type="CDD" id="cd01129">
    <property type="entry name" value="PulE-GspE-like"/>
    <property type="match status" value="1"/>
</dbReference>
<dbReference type="RefSeq" id="WP_084097648.1">
    <property type="nucleotide sequence ID" value="NZ_FWXK01000001.1"/>
</dbReference>
<dbReference type="InterPro" id="IPR001482">
    <property type="entry name" value="T2SS/T4SS_dom"/>
</dbReference>
<dbReference type="OrthoDB" id="9808272at2"/>
<sequence>MEATITRWLKIAEEKQSDDIHLTPLADSYQVYIRYQSQLIPVEKISLNQGEKIIRYIKYIANMEVGEKRRPQDGALVFQGANKSYELRLSTIANYKMQESLVIRILHQNHQQSLPIDEFNQDIFRELTTQINRKTGLIIFSGPVSSGKTTTIYYLLRHAYKNSKREIITIEDPIEIKEENFLQTEINLRAGIDYDDLISASLRHHPDILVIGEVRTEHTARMMIRAALTGHLVLATIHAKDTAGVIGRLIELGITKEQLIQTLLSVVSQRLVPRDDIANQWLPIFELLHHENLQHVILNKPTDNTFKSLNNQLSEALHHGYISQKTYEHYHVEAAITH</sequence>
<evidence type="ECO:0000259" key="4">
    <source>
        <dbReference type="Pfam" id="PF00437"/>
    </source>
</evidence>
<dbReference type="Proteomes" id="UP000243884">
    <property type="component" value="Unassembled WGS sequence"/>
</dbReference>
<dbReference type="GO" id="GO:0005886">
    <property type="term" value="C:plasma membrane"/>
    <property type="evidence" value="ECO:0007669"/>
    <property type="project" value="TreeGrafter"/>
</dbReference>